<evidence type="ECO:0000256" key="11">
    <source>
        <dbReference type="ARBA" id="ARBA00023049"/>
    </source>
</evidence>
<dbReference type="eggNOG" id="COG0308">
    <property type="taxonomic scope" value="Bacteria"/>
</dbReference>
<dbReference type="Proteomes" id="UP000004367">
    <property type="component" value="Unassembled WGS sequence"/>
</dbReference>
<evidence type="ECO:0000259" key="16">
    <source>
        <dbReference type="Pfam" id="PF17900"/>
    </source>
</evidence>
<evidence type="ECO:0000256" key="3">
    <source>
        <dbReference type="ARBA" id="ARBA00010136"/>
    </source>
</evidence>
<evidence type="ECO:0000256" key="5">
    <source>
        <dbReference type="ARBA" id="ARBA00015611"/>
    </source>
</evidence>
<dbReference type="RefSeq" id="WP_009483531.1">
    <property type="nucleotide sequence ID" value="NZ_BAFE01000091.1"/>
</dbReference>
<evidence type="ECO:0000313" key="17">
    <source>
        <dbReference type="EMBL" id="GAB49688.1"/>
    </source>
</evidence>
<dbReference type="GO" id="GO:0016285">
    <property type="term" value="F:alanyl aminopeptidase activity"/>
    <property type="evidence" value="ECO:0007669"/>
    <property type="project" value="UniProtKB-EC"/>
</dbReference>
<keyword evidence="7" id="KW-0645">Protease</keyword>
<dbReference type="InterPro" id="IPR045357">
    <property type="entry name" value="Aminopeptidase_N-like_N"/>
</dbReference>
<evidence type="ECO:0000256" key="13">
    <source>
        <dbReference type="ARBA" id="ARBA00031533"/>
    </source>
</evidence>
<dbReference type="SUPFAM" id="SSF63737">
    <property type="entry name" value="Leukotriene A4 hydrolase N-terminal domain"/>
    <property type="match status" value="1"/>
</dbReference>
<dbReference type="GO" id="GO:0043171">
    <property type="term" value="P:peptide catabolic process"/>
    <property type="evidence" value="ECO:0007669"/>
    <property type="project" value="TreeGrafter"/>
</dbReference>
<dbReference type="InterPro" id="IPR050344">
    <property type="entry name" value="Peptidase_M1_aminopeptidases"/>
</dbReference>
<evidence type="ECO:0000256" key="10">
    <source>
        <dbReference type="ARBA" id="ARBA00022833"/>
    </source>
</evidence>
<sequence length="854" mass="94404">MPGENLTREEARARAALLTVDSHRVDLDVSRAVDEPTFPVTSTIVFECREPGASTFLDFIGPSVEEIVLNGHSLDPATHVADSRITLPDLAEHNELVVRATGRYMNTGEGLHRFTDPVDGETYLYTQFEVPDSRRAFPVFEQPDLKTRFTFVVTAPADWAVVSCQPTPQPKPACDGVATWAFAPTPPLSSYVTAIVAGPYERVEDVTVTGDGREVPLGLYCRRTMREFLDADELFAITKSGFDFYEKEFGLAYPFEKYDQVFTPEFNAGAMENVGCVTFRESYLFRSKVSEAVVERRAGTILHELAHMWFGNLVTMRWWDDLWLNESFADWAATTSTAEATHWTEAWTTFATSDKSWAYQQDQLSSTHPIAADMRDLEDVAVNFDGITYAKGASVLKQLVAYVGRQPFRDGIRAYFAKHAYGNTSLPDLLVELEATSGRDLGEWTRLWLQTAGVGTARLALATDDEGVVTAAHVEQTATEDHPHLRPHRMAIGIYDVAADGTSLERRDRIEIDVDGARTEAPELVGVRRGNLMLLNDDDLAYVKVRLDDVSLRTVLDHAAGLPGLPRAIVQTALWDMTRDTEITAHDFVRFTLDVLGADLDATSLRYSLARLGTAAHLYSDPTRRKELRLEVADRLRQHALDAAPGSDAQLQLVSTYATFASTDAQLDEIAAWLEGRDVPDGLAVDTEMRWTLLSSLAAGGRADAAAIEDERRRDATATGRERAALALAARPTPEAKDEAWAAAVDDDTLPNAMIDATATGFLRCGAHPELLEPFVARYHDALRSVWEHRTQAIGESIVEGFYPVLLADERLLQATQSWLDANTDAPQGLVRLVGEQRDAVARALRAQARDAKA</sequence>
<feature type="domain" description="Aminopeptidase N-like N-terminal" evidence="16">
    <location>
        <begin position="35"/>
        <end position="192"/>
    </location>
</feature>
<protein>
    <recommendedName>
        <fullName evidence="5">Aminopeptidase N</fullName>
        <ecNumber evidence="4">3.4.11.2</ecNumber>
    </recommendedName>
    <alternativeName>
        <fullName evidence="12">Alanine aminopeptidase</fullName>
    </alternativeName>
    <alternativeName>
        <fullName evidence="13">Lysyl aminopeptidase</fullName>
    </alternativeName>
</protein>
<dbReference type="STRING" id="1089455.MOPEL_132_00550"/>
<keyword evidence="6 17" id="KW-0031">Aminopeptidase</keyword>
<dbReference type="InterPro" id="IPR024571">
    <property type="entry name" value="ERAP1-like_C_dom"/>
</dbReference>
<dbReference type="InterPro" id="IPR042097">
    <property type="entry name" value="Aminopeptidase_N-like_N_sf"/>
</dbReference>
<dbReference type="Pfam" id="PF01433">
    <property type="entry name" value="Peptidase_M1"/>
    <property type="match status" value="1"/>
</dbReference>
<evidence type="ECO:0000256" key="7">
    <source>
        <dbReference type="ARBA" id="ARBA00022670"/>
    </source>
</evidence>
<feature type="domain" description="Peptidase M1 membrane alanine aminopeptidase" evidence="14">
    <location>
        <begin position="237"/>
        <end position="448"/>
    </location>
</feature>
<dbReference type="EC" id="3.4.11.2" evidence="4"/>
<dbReference type="InterPro" id="IPR001930">
    <property type="entry name" value="Peptidase_M1"/>
</dbReference>
<dbReference type="GO" id="GO:0042277">
    <property type="term" value="F:peptide binding"/>
    <property type="evidence" value="ECO:0007669"/>
    <property type="project" value="TreeGrafter"/>
</dbReference>
<evidence type="ECO:0000259" key="15">
    <source>
        <dbReference type="Pfam" id="PF11838"/>
    </source>
</evidence>
<dbReference type="OrthoDB" id="100605at2"/>
<comment type="cofactor">
    <cofactor evidence="2">
        <name>Zn(2+)</name>
        <dbReference type="ChEBI" id="CHEBI:29105"/>
    </cofactor>
</comment>
<accession>H5UVD0</accession>
<comment type="caution">
    <text evidence="17">The sequence shown here is derived from an EMBL/GenBank/DDBJ whole genome shotgun (WGS) entry which is preliminary data.</text>
</comment>
<evidence type="ECO:0000256" key="8">
    <source>
        <dbReference type="ARBA" id="ARBA00022723"/>
    </source>
</evidence>
<dbReference type="GO" id="GO:0005615">
    <property type="term" value="C:extracellular space"/>
    <property type="evidence" value="ECO:0007669"/>
    <property type="project" value="TreeGrafter"/>
</dbReference>
<dbReference type="FunFam" id="2.60.40.1730:FF:000010">
    <property type="entry name" value="Putative aminopeptidase N"/>
    <property type="match status" value="1"/>
</dbReference>
<dbReference type="GO" id="GO:0008270">
    <property type="term" value="F:zinc ion binding"/>
    <property type="evidence" value="ECO:0007669"/>
    <property type="project" value="InterPro"/>
</dbReference>
<dbReference type="GO" id="GO:0005737">
    <property type="term" value="C:cytoplasm"/>
    <property type="evidence" value="ECO:0007669"/>
    <property type="project" value="TreeGrafter"/>
</dbReference>
<keyword evidence="10" id="KW-0862">Zinc</keyword>
<dbReference type="Gene3D" id="1.10.390.10">
    <property type="entry name" value="Neutral Protease Domain 2"/>
    <property type="match status" value="1"/>
</dbReference>
<dbReference type="AlphaFoldDB" id="H5UVD0"/>
<comment type="catalytic activity">
    <reaction evidence="1">
        <text>Release of an N-terminal amino acid, Xaa-|-Yaa- from a peptide, amide or arylamide. Xaa is preferably Ala, but may be most amino acids including Pro (slow action). When a terminal hydrophobic residue is followed by a prolyl residue, the two may be released as an intact Xaa-Pro dipeptide.</text>
        <dbReference type="EC" id="3.4.11.2"/>
    </reaction>
</comment>
<dbReference type="InterPro" id="IPR012778">
    <property type="entry name" value="Pept_M1_aminopeptidase"/>
</dbReference>
<feature type="domain" description="ERAP1-like C-terminal" evidence="15">
    <location>
        <begin position="533"/>
        <end position="843"/>
    </location>
</feature>
<evidence type="ECO:0000313" key="18">
    <source>
        <dbReference type="Proteomes" id="UP000004367"/>
    </source>
</evidence>
<evidence type="ECO:0000256" key="6">
    <source>
        <dbReference type="ARBA" id="ARBA00022438"/>
    </source>
</evidence>
<dbReference type="GO" id="GO:0016020">
    <property type="term" value="C:membrane"/>
    <property type="evidence" value="ECO:0007669"/>
    <property type="project" value="TreeGrafter"/>
</dbReference>
<keyword evidence="9" id="KW-0378">Hydrolase</keyword>
<dbReference type="Gene3D" id="2.60.40.1730">
    <property type="entry name" value="tricorn interacting facor f3 domain"/>
    <property type="match status" value="1"/>
</dbReference>
<dbReference type="FunFam" id="1.10.390.10:FF:000004">
    <property type="entry name" value="Aminopeptidase N"/>
    <property type="match status" value="1"/>
</dbReference>
<evidence type="ECO:0000256" key="12">
    <source>
        <dbReference type="ARBA" id="ARBA00029811"/>
    </source>
</evidence>
<dbReference type="GO" id="GO:0070006">
    <property type="term" value="F:metalloaminopeptidase activity"/>
    <property type="evidence" value="ECO:0007669"/>
    <property type="project" value="TreeGrafter"/>
</dbReference>
<dbReference type="Pfam" id="PF17900">
    <property type="entry name" value="Peptidase_M1_N"/>
    <property type="match status" value="1"/>
</dbReference>
<dbReference type="PANTHER" id="PTHR11533:SF174">
    <property type="entry name" value="PUROMYCIN-SENSITIVE AMINOPEPTIDASE-RELATED"/>
    <property type="match status" value="1"/>
</dbReference>
<keyword evidence="11" id="KW-0482">Metalloprotease</keyword>
<evidence type="ECO:0000256" key="1">
    <source>
        <dbReference type="ARBA" id="ARBA00000098"/>
    </source>
</evidence>
<dbReference type="CDD" id="cd09602">
    <property type="entry name" value="M1_APN"/>
    <property type="match status" value="1"/>
</dbReference>
<dbReference type="EMBL" id="BAFE01000091">
    <property type="protein sequence ID" value="GAB49688.1"/>
    <property type="molecule type" value="Genomic_DNA"/>
</dbReference>
<dbReference type="GO" id="GO:0006508">
    <property type="term" value="P:proteolysis"/>
    <property type="evidence" value="ECO:0007669"/>
    <property type="project" value="UniProtKB-KW"/>
</dbReference>
<evidence type="ECO:0000259" key="14">
    <source>
        <dbReference type="Pfam" id="PF01433"/>
    </source>
</evidence>
<dbReference type="Pfam" id="PF11838">
    <property type="entry name" value="ERAP1_C"/>
    <property type="match status" value="1"/>
</dbReference>
<comment type="similarity">
    <text evidence="3">Belongs to the peptidase M1 family.</text>
</comment>
<evidence type="ECO:0000256" key="4">
    <source>
        <dbReference type="ARBA" id="ARBA00012564"/>
    </source>
</evidence>
<dbReference type="SUPFAM" id="SSF55486">
    <property type="entry name" value="Metalloproteases ('zincins'), catalytic domain"/>
    <property type="match status" value="1"/>
</dbReference>
<evidence type="ECO:0000256" key="9">
    <source>
        <dbReference type="ARBA" id="ARBA00022801"/>
    </source>
</evidence>
<dbReference type="InterPro" id="IPR027268">
    <property type="entry name" value="Peptidase_M4/M1_CTD_sf"/>
</dbReference>
<gene>
    <name evidence="17" type="primary">pepN</name>
    <name evidence="17" type="ORF">MOPEL_132_00550</name>
</gene>
<organism evidence="17 18">
    <name type="scientific">Mobilicoccus pelagius NBRC 104925</name>
    <dbReference type="NCBI Taxonomy" id="1089455"/>
    <lineage>
        <taxon>Bacteria</taxon>
        <taxon>Bacillati</taxon>
        <taxon>Actinomycetota</taxon>
        <taxon>Actinomycetes</taxon>
        <taxon>Micrococcales</taxon>
        <taxon>Dermatophilaceae</taxon>
        <taxon>Mobilicoccus</taxon>
    </lineage>
</organism>
<evidence type="ECO:0000256" key="2">
    <source>
        <dbReference type="ARBA" id="ARBA00001947"/>
    </source>
</evidence>
<dbReference type="PANTHER" id="PTHR11533">
    <property type="entry name" value="PROTEASE M1 ZINC METALLOPROTEASE"/>
    <property type="match status" value="1"/>
</dbReference>
<dbReference type="PRINTS" id="PR00756">
    <property type="entry name" value="ALADIPTASE"/>
</dbReference>
<reference evidence="17 18" key="1">
    <citation type="submission" date="2012-02" db="EMBL/GenBank/DDBJ databases">
        <title>Whole genome shotgun sequence of Mobilicoccus pelagius NBRC 104925.</title>
        <authorList>
            <person name="Yoshida Y."/>
            <person name="Hosoyama A."/>
            <person name="Tsuchikane K."/>
            <person name="Katsumata H."/>
            <person name="Yamazaki S."/>
            <person name="Fujita N."/>
        </authorList>
    </citation>
    <scope>NUCLEOTIDE SEQUENCE [LARGE SCALE GENOMIC DNA]</scope>
    <source>
        <strain evidence="17 18">NBRC 104925</strain>
    </source>
</reference>
<dbReference type="InterPro" id="IPR014782">
    <property type="entry name" value="Peptidase_M1_dom"/>
</dbReference>
<dbReference type="MEROPS" id="M01.009"/>
<keyword evidence="18" id="KW-1185">Reference proteome</keyword>
<name>H5UVD0_9MICO</name>
<keyword evidence="8" id="KW-0479">Metal-binding</keyword>
<dbReference type="NCBIfam" id="TIGR02412">
    <property type="entry name" value="pepN_strep_liv"/>
    <property type="match status" value="1"/>
</dbReference>
<proteinExistence type="inferred from homology"/>